<dbReference type="HOGENOM" id="CLU_1839867_0_0_1"/>
<evidence type="ECO:0000313" key="3">
    <source>
        <dbReference type="Proteomes" id="UP000008370"/>
    </source>
</evidence>
<dbReference type="InParanoid" id="K5VQH5"/>
<reference evidence="2 3" key="1">
    <citation type="journal article" date="2012" name="BMC Genomics">
        <title>Comparative genomics of the white-rot fungi, Phanerochaete carnosa and P. chrysosporium, to elucidate the genetic basis of the distinct wood types they colonize.</title>
        <authorList>
            <person name="Suzuki H."/>
            <person name="MacDonald J."/>
            <person name="Syed K."/>
            <person name="Salamov A."/>
            <person name="Hori C."/>
            <person name="Aerts A."/>
            <person name="Henrissat B."/>
            <person name="Wiebenga A."/>
            <person name="vanKuyk P.A."/>
            <person name="Barry K."/>
            <person name="Lindquist E."/>
            <person name="LaButti K."/>
            <person name="Lapidus A."/>
            <person name="Lucas S."/>
            <person name="Coutinho P."/>
            <person name="Gong Y."/>
            <person name="Samejima M."/>
            <person name="Mahadevan R."/>
            <person name="Abou-Zaid M."/>
            <person name="de Vries R.P."/>
            <person name="Igarashi K."/>
            <person name="Yadav J.S."/>
            <person name="Grigoriev I.V."/>
            <person name="Master E.R."/>
        </authorList>
    </citation>
    <scope>NUCLEOTIDE SEQUENCE [LARGE SCALE GENOMIC DNA]</scope>
    <source>
        <strain evidence="2 3">HHB-10118-sp</strain>
    </source>
</reference>
<name>K5VQH5_PHACS</name>
<evidence type="ECO:0000256" key="1">
    <source>
        <dbReference type="SAM" id="MobiDB-lite"/>
    </source>
</evidence>
<dbReference type="RefSeq" id="XP_007402463.1">
    <property type="nucleotide sequence ID" value="XM_007402401.1"/>
</dbReference>
<dbReference type="GeneID" id="18910527"/>
<protein>
    <submittedName>
        <fullName evidence="2">Uncharacterized protein</fullName>
    </submittedName>
</protein>
<dbReference type="Proteomes" id="UP000008370">
    <property type="component" value="Unassembled WGS sequence"/>
</dbReference>
<gene>
    <name evidence="2" type="ORF">PHACADRAFT_189009</name>
</gene>
<accession>K5VQH5</accession>
<dbReference type="AlphaFoldDB" id="K5VQH5"/>
<dbReference type="KEGG" id="pco:PHACADRAFT_189009"/>
<proteinExistence type="predicted"/>
<organism evidence="2 3">
    <name type="scientific">Phanerochaete carnosa (strain HHB-10118-sp)</name>
    <name type="common">White-rot fungus</name>
    <name type="synonym">Peniophora carnosa</name>
    <dbReference type="NCBI Taxonomy" id="650164"/>
    <lineage>
        <taxon>Eukaryota</taxon>
        <taxon>Fungi</taxon>
        <taxon>Dikarya</taxon>
        <taxon>Basidiomycota</taxon>
        <taxon>Agaricomycotina</taxon>
        <taxon>Agaricomycetes</taxon>
        <taxon>Polyporales</taxon>
        <taxon>Phanerochaetaceae</taxon>
        <taxon>Phanerochaete</taxon>
    </lineage>
</organism>
<keyword evidence="3" id="KW-1185">Reference proteome</keyword>
<feature type="compositionally biased region" description="Pro residues" evidence="1">
    <location>
        <begin position="1"/>
        <end position="12"/>
    </location>
</feature>
<feature type="region of interest" description="Disordered" evidence="1">
    <location>
        <begin position="35"/>
        <end position="54"/>
    </location>
</feature>
<feature type="region of interest" description="Disordered" evidence="1">
    <location>
        <begin position="1"/>
        <end position="24"/>
    </location>
</feature>
<sequence length="149" mass="16551">MSQPISIPPLIPLPAETSRRLTNNDAKDDIFATLFSPATPRASPTLHPVPDEPIMEIVRPRNTEHSRTSSTDSEFGSFVSVPSTEDPLHQLGSDAGQPFSPVRNFEFFDRFAEEAKAATERNKKGVLDELLQHEDDPLYFLRSGAQTFA</sequence>
<dbReference type="OrthoDB" id="26679at2759"/>
<feature type="region of interest" description="Disordered" evidence="1">
    <location>
        <begin position="61"/>
        <end position="97"/>
    </location>
</feature>
<dbReference type="EMBL" id="JH930607">
    <property type="protein sequence ID" value="EKM48990.1"/>
    <property type="molecule type" value="Genomic_DNA"/>
</dbReference>
<evidence type="ECO:0000313" key="2">
    <source>
        <dbReference type="EMBL" id="EKM48990.1"/>
    </source>
</evidence>